<organism evidence="8 9">
    <name type="scientific">Mya arenaria</name>
    <name type="common">Soft-shell clam</name>
    <dbReference type="NCBI Taxonomy" id="6604"/>
    <lineage>
        <taxon>Eukaryota</taxon>
        <taxon>Metazoa</taxon>
        <taxon>Spiralia</taxon>
        <taxon>Lophotrochozoa</taxon>
        <taxon>Mollusca</taxon>
        <taxon>Bivalvia</taxon>
        <taxon>Autobranchia</taxon>
        <taxon>Heteroconchia</taxon>
        <taxon>Euheterodonta</taxon>
        <taxon>Imparidentia</taxon>
        <taxon>Neoheterodontei</taxon>
        <taxon>Myida</taxon>
        <taxon>Myoidea</taxon>
        <taxon>Myidae</taxon>
        <taxon>Mya</taxon>
    </lineage>
</organism>
<protein>
    <submittedName>
        <fullName evidence="8">ZSA5B-like protein</fullName>
    </submittedName>
</protein>
<feature type="region of interest" description="Disordered" evidence="6">
    <location>
        <begin position="719"/>
        <end position="761"/>
    </location>
</feature>
<accession>A0ABY7GED7</accession>
<evidence type="ECO:0000256" key="3">
    <source>
        <dbReference type="ARBA" id="ARBA00022771"/>
    </source>
</evidence>
<feature type="region of interest" description="Disordered" evidence="6">
    <location>
        <begin position="279"/>
        <end position="304"/>
    </location>
</feature>
<feature type="region of interest" description="Disordered" evidence="6">
    <location>
        <begin position="437"/>
        <end position="493"/>
    </location>
</feature>
<dbReference type="SUPFAM" id="SSF57667">
    <property type="entry name" value="beta-beta-alpha zinc fingers"/>
    <property type="match status" value="4"/>
</dbReference>
<dbReference type="SMART" id="SM00355">
    <property type="entry name" value="ZnF_C2H2"/>
    <property type="match status" value="12"/>
</dbReference>
<feature type="region of interest" description="Disordered" evidence="6">
    <location>
        <begin position="777"/>
        <end position="808"/>
    </location>
</feature>
<keyword evidence="2" id="KW-0677">Repeat</keyword>
<gene>
    <name evidence="8" type="ORF">MAR_034231</name>
</gene>
<sequence length="1426" mass="160414">MGELLRTHIDQLCSSNSDYRVSLNVLIKYEIQCLLERLSRTGEEAVVITTSEDPGCPGYLGSVKGERFIQDNKDLTLLHSQLVQYCRDDEPLKIESSENAATDDVQPMAVENGPDWPGIGHVTLSPSNKQHVTQLLSNTDQLSSNQEHVTQSESKLPSNQIHMIDMPNNKAQLSSNQIHVTDLSNNTAQLFTKQQHETDLPKNSESMQYNDTTLQGNLLTAENRLFSKHESSRCLIQDDVIDLSGQHSKDETLSRKVNLPCSNGAEWWRRDPFRRKIPRRESESLNTAEDSSERQRSNDLTEKIPEHFVKVNSQSEIFKWVNESNNMTGLDRDKEKEYCSKSTKTSSDESFSTSTASRAEETISFCEYMKQAVIAKMFGCPYQGKIVTDDFNNFMGNKQRRSNNTLAREPSYMGGLKYETEEALDFTISKEKRVENKTNLPSNTVSHDSALDELKSYEPDESDSVQSGYSEMKHWKDGDLPSIPSQEIGDDDMCSRETKRVVRDFLMSGSMVMFPSTEIKTEPAEDGEQKMWARSRLLRQTDIPSCPLQLKFTCKVCGEVFKNRQFRDLHVKLHESSQNFNCRVCGAGFDKEDEFRHHQELHSEAQLVCENCGYRCDREFRMRAHREICGKPTKVFKCPFCSKPFAAKRYMNIHMKSHDETNINQCPYCPNVYPLKNSLLKHVKKKHGVSRLPIDPSFSMDPRNFPYSDDEMPILQREATPTSSDSEDPMPLPLSNLADPDQPVQPRPAKRPRIGPAFTKRDGGRYFEKAVTNLDRKNALKQAKSPVKPANVAGSDSENAQSSSKPEAVCKLMMPDDSIKKEETISPKIITLQRIVESERRRRSVERLIKKEPQSPSSGVPSPSLTVEEIAKNIKKEPISLDASPAFESLVGSSKAQDVKTTPSVSMNVALPLAQIPQHSRPKLILTLQNAKPTSKVHGVVDLNANRKTSLITSTPIMKLQSRGVAGTKAKSLVLTITTCYICRQEFSSYELLKAHIKTHSEKDKLEAEGVKSGGNHEKVSCGLCGLQCAKKDMNEHFKTHGIELDMVKEDSAAGEDSLMGNESITNEEDLFNLSQVPVDDMSASNSQIYADENDDSNGFSQQLSSGNIACGVCNAEIAPAKLANHVDNHNRKADRLDVDDFYDTENSACVNDEGKPVMNTSGIQIVNKIYKCKKCAYKTDRGSRVKEHCRTCYHTDSLYGCKLCGKAYRIKRNMIRHMKSHSETDEWSMTPDGASGSKKFRCEKCYYETSRPSRFKEHLQLCGVTNEQYECPVCGKQFKVRRYLNKHMKRHISGDQVISAPNGTTVEVKRSPRIRAKLAAKSQDGESVVKAEDIDDEDHENDDDEENGEVNDFVTQKKVGHEDDLEKQKSSDVEDAAENDMPEEGLSKIVGDDEGENTMEGGQETGDALEKDSQHKTGKAEMDCE</sequence>
<feature type="domain" description="C2H2-type" evidence="7">
    <location>
        <begin position="1270"/>
        <end position="1297"/>
    </location>
</feature>
<evidence type="ECO:0000256" key="2">
    <source>
        <dbReference type="ARBA" id="ARBA00022737"/>
    </source>
</evidence>
<keyword evidence="9" id="KW-1185">Reference proteome</keyword>
<feature type="compositionally biased region" description="Basic and acidic residues" evidence="6">
    <location>
        <begin position="1324"/>
        <end position="1333"/>
    </location>
</feature>
<evidence type="ECO:0000256" key="6">
    <source>
        <dbReference type="SAM" id="MobiDB-lite"/>
    </source>
</evidence>
<feature type="domain" description="C2H2-type" evidence="7">
    <location>
        <begin position="552"/>
        <end position="579"/>
    </location>
</feature>
<dbReference type="EMBL" id="CP111028">
    <property type="protein sequence ID" value="WAR31689.1"/>
    <property type="molecule type" value="Genomic_DNA"/>
</dbReference>
<feature type="domain" description="C2H2-type" evidence="7">
    <location>
        <begin position="978"/>
        <end position="1005"/>
    </location>
</feature>
<dbReference type="Pfam" id="PF00096">
    <property type="entry name" value="zf-C2H2"/>
    <property type="match status" value="3"/>
</dbReference>
<feature type="compositionally biased region" description="Basic and acidic residues" evidence="6">
    <location>
        <begin position="449"/>
        <end position="458"/>
    </location>
</feature>
<feature type="compositionally biased region" description="Polar residues" evidence="6">
    <location>
        <begin position="794"/>
        <end position="805"/>
    </location>
</feature>
<keyword evidence="1" id="KW-0479">Metal-binding</keyword>
<evidence type="ECO:0000313" key="8">
    <source>
        <dbReference type="EMBL" id="WAR31689.1"/>
    </source>
</evidence>
<dbReference type="InterPro" id="IPR036236">
    <property type="entry name" value="Znf_C2H2_sf"/>
</dbReference>
<reference evidence="8" key="1">
    <citation type="submission" date="2022-11" db="EMBL/GenBank/DDBJ databases">
        <title>Centuries of genome instability and evolution in soft-shell clam transmissible cancer (bioRxiv).</title>
        <authorList>
            <person name="Hart S.F.M."/>
            <person name="Yonemitsu M.A."/>
            <person name="Giersch R.M."/>
            <person name="Beal B.F."/>
            <person name="Arriagada G."/>
            <person name="Davis B.W."/>
            <person name="Ostrander E.A."/>
            <person name="Goff S.P."/>
            <person name="Metzger M.J."/>
        </authorList>
    </citation>
    <scope>NUCLEOTIDE SEQUENCE</scope>
    <source>
        <strain evidence="8">MELC-2E11</strain>
        <tissue evidence="8">Siphon/mantle</tissue>
    </source>
</reference>
<keyword evidence="3 5" id="KW-0863">Zinc-finger</keyword>
<evidence type="ECO:0000256" key="1">
    <source>
        <dbReference type="ARBA" id="ARBA00022723"/>
    </source>
</evidence>
<dbReference type="Gene3D" id="3.30.160.60">
    <property type="entry name" value="Classic Zinc Finger"/>
    <property type="match status" value="4"/>
</dbReference>
<keyword evidence="4" id="KW-0862">Zinc</keyword>
<feature type="compositionally biased region" description="Acidic residues" evidence="6">
    <location>
        <begin position="1334"/>
        <end position="1350"/>
    </location>
</feature>
<name>A0ABY7GED7_MYAAR</name>
<dbReference type="PROSITE" id="PS50157">
    <property type="entry name" value="ZINC_FINGER_C2H2_2"/>
    <property type="match status" value="6"/>
</dbReference>
<feature type="domain" description="C2H2-type" evidence="7">
    <location>
        <begin position="1200"/>
        <end position="1227"/>
    </location>
</feature>
<feature type="region of interest" description="Disordered" evidence="6">
    <location>
        <begin position="1319"/>
        <end position="1426"/>
    </location>
</feature>
<dbReference type="PROSITE" id="PS00028">
    <property type="entry name" value="ZINC_FINGER_C2H2_1"/>
    <property type="match status" value="6"/>
</dbReference>
<feature type="domain" description="C2H2-type" evidence="7">
    <location>
        <begin position="636"/>
        <end position="663"/>
    </location>
</feature>
<dbReference type="PANTHER" id="PTHR24379">
    <property type="entry name" value="KRAB AND ZINC FINGER DOMAIN-CONTAINING"/>
    <property type="match status" value="1"/>
</dbReference>
<proteinExistence type="predicted"/>
<feature type="compositionally biased region" description="Polar residues" evidence="6">
    <location>
        <begin position="437"/>
        <end position="447"/>
    </location>
</feature>
<dbReference type="Proteomes" id="UP001164746">
    <property type="component" value="Chromosome 17"/>
</dbReference>
<evidence type="ECO:0000256" key="5">
    <source>
        <dbReference type="PROSITE-ProRule" id="PRU00042"/>
    </source>
</evidence>
<feature type="region of interest" description="Disordered" evidence="6">
    <location>
        <begin position="331"/>
        <end position="354"/>
    </location>
</feature>
<evidence type="ECO:0000259" key="7">
    <source>
        <dbReference type="PROSITE" id="PS50157"/>
    </source>
</evidence>
<feature type="compositionally biased region" description="Acidic residues" evidence="6">
    <location>
        <begin position="1374"/>
        <end position="1384"/>
    </location>
</feature>
<feature type="compositionally biased region" description="Low complexity" evidence="6">
    <location>
        <begin position="340"/>
        <end position="354"/>
    </location>
</feature>
<feature type="compositionally biased region" description="Basic and acidic residues" evidence="6">
    <location>
        <begin position="291"/>
        <end position="304"/>
    </location>
</feature>
<feature type="domain" description="C2H2-type" evidence="7">
    <location>
        <begin position="580"/>
        <end position="607"/>
    </location>
</feature>
<evidence type="ECO:0000313" key="9">
    <source>
        <dbReference type="Proteomes" id="UP001164746"/>
    </source>
</evidence>
<dbReference type="InterPro" id="IPR013087">
    <property type="entry name" value="Znf_C2H2_type"/>
</dbReference>
<evidence type="ECO:0000256" key="4">
    <source>
        <dbReference type="ARBA" id="ARBA00022833"/>
    </source>
</evidence>
<feature type="compositionally biased region" description="Basic and acidic residues" evidence="6">
    <location>
        <begin position="1409"/>
        <end position="1426"/>
    </location>
</feature>
<dbReference type="PANTHER" id="PTHR24379:SF121">
    <property type="entry name" value="C2H2-TYPE DOMAIN-CONTAINING PROTEIN"/>
    <property type="match status" value="1"/>
</dbReference>
<feature type="compositionally biased region" description="Basic and acidic residues" evidence="6">
    <location>
        <begin position="1360"/>
        <end position="1373"/>
    </location>
</feature>